<sequence length="602" mass="65767">MEVEKRSKRSCCTQTSFVAADLGEDSQLEYLSAYEDYEEDKKNSNEFSEQEEVGEVKAMPLAGDKVPPRMAVGEEDSGKSERPAQSVAVEPATALLPPREEAQLCKRTEPSCFSSCEQPVVCTRGTSSAAEEAETQLPVPETLLSKNPVAGMEAADKSSGESPRAVKLERGEALRSVPGVAAGSGSRAAFPMSRSSSAQACSFSRAVNTEVTMISKTRLVGRLAETSVDAASSTEWSVRAHSSHVQESKDDLSVCEWKSGTDRPEHANKQTGKSSASSCFQDVLQRATEAELQLLAIHYEMCYQHCSKVYKLALEESTFFGRCEDKAELRSSFLLVLDVLDNNYSSMRRKISMGIPLNELPPLSVELKFSPLSSFYVPSKFFRKSLYSDDLSGEGKADFEDSKQQEKGISVNMDNSQTDGDQPGDSASSETQEEQPKVEALERGCVKNEEGSEYWFDAKEDLSVADISVVCKEMKKQQGKQDLTDSREVKTVGSGNEDSSVPVGGPKPSVPEDPRENSLQKTSTCSSVNTSGIFVSPYALNLSSFTKLIKRLQKKHPGFSREQIADAVQEVRRINKGVLSGMAISSIEEKASDILSSQQQKH</sequence>
<dbReference type="PANTHER" id="PTHR17550:SF4">
    <property type="entry name" value="E3 UBIQUITIN-PROTEIN LIGASE TTC3"/>
    <property type="match status" value="1"/>
</dbReference>
<feature type="region of interest" description="Disordered" evidence="1">
    <location>
        <begin position="390"/>
        <end position="444"/>
    </location>
</feature>
<dbReference type="Ensembl" id="ENSTGUT00000025057.1">
    <property type="protein sequence ID" value="ENSTGUP00000029534.1"/>
    <property type="gene ID" value="ENSTGUG00000021528.1"/>
</dbReference>
<dbReference type="Proteomes" id="UP000007754">
    <property type="component" value="Chromosome 7"/>
</dbReference>
<dbReference type="InterPro" id="IPR056870">
    <property type="entry name" value="TTC3/DZIP3/RBM44-like_helical"/>
</dbReference>
<protein>
    <submittedName>
        <fullName evidence="3">RNA binding motif protein 44</fullName>
    </submittedName>
</protein>
<dbReference type="GeneTree" id="ENSGT00940000177452"/>
<feature type="compositionally biased region" description="Basic and acidic residues" evidence="1">
    <location>
        <begin position="393"/>
        <end position="406"/>
    </location>
</feature>
<proteinExistence type="predicted"/>
<reference evidence="3" key="3">
    <citation type="submission" date="2025-09" db="UniProtKB">
        <authorList>
            <consortium name="Ensembl"/>
        </authorList>
    </citation>
    <scope>IDENTIFICATION</scope>
</reference>
<reference evidence="3" key="2">
    <citation type="submission" date="2025-08" db="UniProtKB">
        <authorList>
            <consortium name="Ensembl"/>
        </authorList>
    </citation>
    <scope>IDENTIFICATION</scope>
</reference>
<feature type="domain" description="TTC3/DZIP3/RBM44-like helical" evidence="2">
    <location>
        <begin position="544"/>
        <end position="601"/>
    </location>
</feature>
<keyword evidence="4" id="KW-1185">Reference proteome</keyword>
<feature type="compositionally biased region" description="Basic and acidic residues" evidence="1">
    <location>
        <begin position="434"/>
        <end position="444"/>
    </location>
</feature>
<feature type="region of interest" description="Disordered" evidence="1">
    <location>
        <begin position="475"/>
        <end position="524"/>
    </location>
</feature>
<evidence type="ECO:0000313" key="3">
    <source>
        <dbReference type="Ensembl" id="ENSTGUP00000029534.1"/>
    </source>
</evidence>
<evidence type="ECO:0000256" key="1">
    <source>
        <dbReference type="SAM" id="MobiDB-lite"/>
    </source>
</evidence>
<dbReference type="PANTHER" id="PTHR17550">
    <property type="entry name" value="E3 UBIQUITIN-PROTEIN LIGASE TTC3"/>
    <property type="match status" value="1"/>
</dbReference>
<accession>A0A674H4L6</accession>
<dbReference type="AlphaFoldDB" id="A0A674H4L6"/>
<name>A0A674H4L6_TAEGU</name>
<evidence type="ECO:0000259" key="2">
    <source>
        <dbReference type="Pfam" id="PF24905"/>
    </source>
</evidence>
<reference evidence="3 4" key="1">
    <citation type="journal article" date="2010" name="Nature">
        <title>The genome of a songbird.</title>
        <authorList>
            <person name="Warren W.C."/>
            <person name="Clayton D.F."/>
            <person name="Ellegren H."/>
            <person name="Arnold A.P."/>
            <person name="Hillier L.W."/>
            <person name="Kunstner A."/>
            <person name="Searle S."/>
            <person name="White S."/>
            <person name="Vilella A.J."/>
            <person name="Fairley S."/>
            <person name="Heger A."/>
            <person name="Kong L."/>
            <person name="Ponting C.P."/>
            <person name="Jarvis E.D."/>
            <person name="Mello C.V."/>
            <person name="Minx P."/>
            <person name="Lovell P."/>
            <person name="Velho T.A."/>
            <person name="Ferris M."/>
            <person name="Balakrishnan C.N."/>
            <person name="Sinha S."/>
            <person name="Blatti C."/>
            <person name="London S.E."/>
            <person name="Li Y."/>
            <person name="Lin Y.C."/>
            <person name="George J."/>
            <person name="Sweedler J."/>
            <person name="Southey B."/>
            <person name="Gunaratne P."/>
            <person name="Watson M."/>
            <person name="Nam K."/>
            <person name="Backstrom N."/>
            <person name="Smeds L."/>
            <person name="Nabholz B."/>
            <person name="Itoh Y."/>
            <person name="Whitney O."/>
            <person name="Pfenning A.R."/>
            <person name="Howard J."/>
            <person name="Volker M."/>
            <person name="Skinner B.M."/>
            <person name="Griffin D.K."/>
            <person name="Ye L."/>
            <person name="McLaren W.M."/>
            <person name="Flicek P."/>
            <person name="Quesada V."/>
            <person name="Velasco G."/>
            <person name="Lopez-Otin C."/>
            <person name="Puente X.S."/>
            <person name="Olender T."/>
            <person name="Lancet D."/>
            <person name="Smit A.F."/>
            <person name="Hubley R."/>
            <person name="Konkel M.K."/>
            <person name="Walker J.A."/>
            <person name="Batzer M.A."/>
            <person name="Gu W."/>
            <person name="Pollock D.D."/>
            <person name="Chen L."/>
            <person name="Cheng Z."/>
            <person name="Eichler E.E."/>
            <person name="Stapley J."/>
            <person name="Slate J."/>
            <person name="Ekblom R."/>
            <person name="Birkhead T."/>
            <person name="Burke T."/>
            <person name="Burt D."/>
            <person name="Scharff C."/>
            <person name="Adam I."/>
            <person name="Richard H."/>
            <person name="Sultan M."/>
            <person name="Soldatov A."/>
            <person name="Lehrach H."/>
            <person name="Edwards S.V."/>
            <person name="Yang S.P."/>
            <person name="Li X."/>
            <person name="Graves T."/>
            <person name="Fulton L."/>
            <person name="Nelson J."/>
            <person name="Chinwalla A."/>
            <person name="Hou S."/>
            <person name="Mardis E.R."/>
            <person name="Wilson R.K."/>
        </authorList>
    </citation>
    <scope>NUCLEOTIDE SEQUENCE [LARGE SCALE GENOMIC DNA]</scope>
</reference>
<feature type="region of interest" description="Disordered" evidence="1">
    <location>
        <begin position="37"/>
        <end position="95"/>
    </location>
</feature>
<evidence type="ECO:0000313" key="4">
    <source>
        <dbReference type="Proteomes" id="UP000007754"/>
    </source>
</evidence>
<feature type="compositionally biased region" description="Polar residues" evidence="1">
    <location>
        <begin position="412"/>
        <end position="430"/>
    </location>
</feature>
<dbReference type="Pfam" id="PF24905">
    <property type="entry name" value="TTC3_9th"/>
    <property type="match status" value="1"/>
</dbReference>
<organism evidence="3 4">
    <name type="scientific">Taeniopygia guttata</name>
    <name type="common">Zebra finch</name>
    <name type="synonym">Poephila guttata</name>
    <dbReference type="NCBI Taxonomy" id="59729"/>
    <lineage>
        <taxon>Eukaryota</taxon>
        <taxon>Metazoa</taxon>
        <taxon>Chordata</taxon>
        <taxon>Craniata</taxon>
        <taxon>Vertebrata</taxon>
        <taxon>Euteleostomi</taxon>
        <taxon>Archelosauria</taxon>
        <taxon>Archosauria</taxon>
        <taxon>Dinosauria</taxon>
        <taxon>Saurischia</taxon>
        <taxon>Theropoda</taxon>
        <taxon>Coelurosauria</taxon>
        <taxon>Aves</taxon>
        <taxon>Neognathae</taxon>
        <taxon>Neoaves</taxon>
        <taxon>Telluraves</taxon>
        <taxon>Australaves</taxon>
        <taxon>Passeriformes</taxon>
        <taxon>Passeroidea</taxon>
        <taxon>Estrildidae</taxon>
        <taxon>Estrildinae</taxon>
        <taxon>Taeniopygia</taxon>
    </lineage>
</organism>